<name>A0ABY4QVA2_9ACTN</name>
<keyword evidence="1" id="KW-0472">Membrane</keyword>
<dbReference type="RefSeq" id="WP_249769472.1">
    <property type="nucleotide sequence ID" value="NZ_CP097332.1"/>
</dbReference>
<keyword evidence="3" id="KW-1185">Reference proteome</keyword>
<sequence length="47" mass="5024">MRRVVSGSRSFALFWWDFIVGDDWRIAAGVVLALAGTAAIATTSIPA</sequence>
<dbReference type="EMBL" id="CP097332">
    <property type="protein sequence ID" value="UQX87042.1"/>
    <property type="molecule type" value="Genomic_DNA"/>
</dbReference>
<reference evidence="2" key="2">
    <citation type="submission" date="2022-05" db="EMBL/GenBank/DDBJ databases">
        <authorList>
            <person name="Kim J.-S."/>
            <person name="Lee K."/>
            <person name="Suh M."/>
            <person name="Eom M."/>
            <person name="Kim J.-S."/>
            <person name="Kim D.-S."/>
            <person name="Ko S.-H."/>
            <person name="Shin Y."/>
            <person name="Lee J.-S."/>
        </authorList>
    </citation>
    <scope>NUCLEOTIDE SEQUENCE</scope>
    <source>
        <strain evidence="2">N237</strain>
    </source>
</reference>
<proteinExistence type="predicted"/>
<dbReference type="Proteomes" id="UP001056336">
    <property type="component" value="Chromosome"/>
</dbReference>
<feature type="transmembrane region" description="Helical" evidence="1">
    <location>
        <begin position="24"/>
        <end position="45"/>
    </location>
</feature>
<organism evidence="2 3">
    <name type="scientific">Jatrophihabitans telluris</name>
    <dbReference type="NCBI Taxonomy" id="2038343"/>
    <lineage>
        <taxon>Bacteria</taxon>
        <taxon>Bacillati</taxon>
        <taxon>Actinomycetota</taxon>
        <taxon>Actinomycetes</taxon>
        <taxon>Jatrophihabitantales</taxon>
        <taxon>Jatrophihabitantaceae</taxon>
        <taxon>Jatrophihabitans</taxon>
    </lineage>
</organism>
<protein>
    <submittedName>
        <fullName evidence="2">Uncharacterized protein</fullName>
    </submittedName>
</protein>
<reference evidence="2" key="1">
    <citation type="journal article" date="2018" name="Int. J. Syst. Evol. Microbiol.">
        <title>Jatrophihabitans telluris sp. nov., isolated from sediment soil of lava forest wetlands and the emended description of the genus Jatrophihabitans.</title>
        <authorList>
            <person name="Lee K.C."/>
            <person name="Suh M.K."/>
            <person name="Eom M.K."/>
            <person name="Kim K.K."/>
            <person name="Kim J.S."/>
            <person name="Kim D.S."/>
            <person name="Ko S.H."/>
            <person name="Shin Y.K."/>
            <person name="Lee J.S."/>
        </authorList>
    </citation>
    <scope>NUCLEOTIDE SEQUENCE</scope>
    <source>
        <strain evidence="2">N237</strain>
    </source>
</reference>
<keyword evidence="1" id="KW-1133">Transmembrane helix</keyword>
<evidence type="ECO:0000256" key="1">
    <source>
        <dbReference type="SAM" id="Phobius"/>
    </source>
</evidence>
<evidence type="ECO:0000313" key="3">
    <source>
        <dbReference type="Proteomes" id="UP001056336"/>
    </source>
</evidence>
<accession>A0ABY4QVA2</accession>
<gene>
    <name evidence="2" type="ORF">M6D93_12065</name>
</gene>
<keyword evidence="1" id="KW-0812">Transmembrane</keyword>
<evidence type="ECO:0000313" key="2">
    <source>
        <dbReference type="EMBL" id="UQX87042.1"/>
    </source>
</evidence>